<dbReference type="CDD" id="cd00303">
    <property type="entry name" value="retropepsin_like"/>
    <property type="match status" value="1"/>
</dbReference>
<feature type="region of interest" description="Disordered" evidence="1">
    <location>
        <begin position="97"/>
        <end position="154"/>
    </location>
</feature>
<reference evidence="3" key="1">
    <citation type="submission" date="2024-07" db="EMBL/GenBank/DDBJ databases">
        <title>Two chromosome-level genome assemblies of Korean endemic species Abeliophyllum distichum and Forsythia ovata (Oleaceae).</title>
        <authorList>
            <person name="Jang H."/>
        </authorList>
    </citation>
    <scope>NUCLEOTIDE SEQUENCE [LARGE SCALE GENOMIC DNA]</scope>
</reference>
<evidence type="ECO:0000313" key="2">
    <source>
        <dbReference type="EMBL" id="KAL2491075.1"/>
    </source>
</evidence>
<protein>
    <submittedName>
        <fullName evidence="2">Uncharacterized protein</fullName>
    </submittedName>
</protein>
<evidence type="ECO:0000256" key="1">
    <source>
        <dbReference type="SAM" id="MobiDB-lite"/>
    </source>
</evidence>
<keyword evidence="3" id="KW-1185">Reference proteome</keyword>
<organism evidence="2 3">
    <name type="scientific">Abeliophyllum distichum</name>
    <dbReference type="NCBI Taxonomy" id="126358"/>
    <lineage>
        <taxon>Eukaryota</taxon>
        <taxon>Viridiplantae</taxon>
        <taxon>Streptophyta</taxon>
        <taxon>Embryophyta</taxon>
        <taxon>Tracheophyta</taxon>
        <taxon>Spermatophyta</taxon>
        <taxon>Magnoliopsida</taxon>
        <taxon>eudicotyledons</taxon>
        <taxon>Gunneridae</taxon>
        <taxon>Pentapetalae</taxon>
        <taxon>asterids</taxon>
        <taxon>lamiids</taxon>
        <taxon>Lamiales</taxon>
        <taxon>Oleaceae</taxon>
        <taxon>Forsythieae</taxon>
        <taxon>Abeliophyllum</taxon>
    </lineage>
</organism>
<comment type="caution">
    <text evidence="2">The sequence shown here is derived from an EMBL/GenBank/DDBJ whole genome shotgun (WGS) entry which is preliminary data.</text>
</comment>
<evidence type="ECO:0000313" key="3">
    <source>
        <dbReference type="Proteomes" id="UP001604336"/>
    </source>
</evidence>
<name>A0ABD1RRN5_9LAMI</name>
<proteinExistence type="predicted"/>
<dbReference type="PANTHER" id="PTHR33240">
    <property type="entry name" value="OS08G0508500 PROTEIN"/>
    <property type="match status" value="1"/>
</dbReference>
<accession>A0ABD1RRN5</accession>
<dbReference type="Proteomes" id="UP001604336">
    <property type="component" value="Unassembled WGS sequence"/>
</dbReference>
<dbReference type="AlphaFoldDB" id="A0ABD1RRN5"/>
<gene>
    <name evidence="2" type="ORF">Adt_26703</name>
</gene>
<dbReference type="EMBL" id="JBFOLK010000008">
    <property type="protein sequence ID" value="KAL2491075.1"/>
    <property type="molecule type" value="Genomic_DNA"/>
</dbReference>
<sequence>MIKNREKAERKIGDRYRREGRRFSEPRFSRFQKKHSLGPRNNHYMWFNQTEMVPAPLPKAPSAAPLPAAAPPKFYRIHRTRVHNTEDCPDVRKMINRGAQGQGEENRPSRRRRGPPVQGRRPLPRRQENGPCCNDGRNDRNRDPSMLNGPAEAPPVREINTIIGGPYVRGHTMNLRRNYAKAARKEPMESWQVHGHRPKASLISFTEKDEAGIHYPHCDALIVRTVVARNGLGRMLFDDGSVVNILFDSTFDQIDVDHELTAISEPLFGFTGENLIPRRRITLAVDFGEPLHHLKKFIEFLIVDTRSAYRGVLGRSVLKDLQAVTSIHHLAIKFPMPGGVAKVRKNQTEARACYMNALRKVAKREGIAPAVMTIHSKPMDLDRKEPDEEMILDEGLDLQIIGSDSLTFPAEELEAFPVNF</sequence>
<dbReference type="PANTHER" id="PTHR33240:SF15">
    <property type="entry name" value="GAG-PRO-LIKE PROTEIN"/>
    <property type="match status" value="1"/>
</dbReference>